<gene>
    <name evidence="2" type="ORF">FA13DRAFT_1744341</name>
</gene>
<dbReference type="EMBL" id="QPFP01000190">
    <property type="protein sequence ID" value="TEB19456.1"/>
    <property type="molecule type" value="Genomic_DNA"/>
</dbReference>
<name>A0A4Y7SCM9_COPMI</name>
<protein>
    <submittedName>
        <fullName evidence="2">Uncharacterized protein</fullName>
    </submittedName>
</protein>
<comment type="caution">
    <text evidence="2">The sequence shown here is derived from an EMBL/GenBank/DDBJ whole genome shotgun (WGS) entry which is preliminary data.</text>
</comment>
<proteinExistence type="predicted"/>
<dbReference type="Proteomes" id="UP000298030">
    <property type="component" value="Unassembled WGS sequence"/>
</dbReference>
<feature type="signal peptide" evidence="1">
    <location>
        <begin position="1"/>
        <end position="24"/>
    </location>
</feature>
<dbReference type="OrthoDB" id="2949332at2759"/>
<evidence type="ECO:0000256" key="1">
    <source>
        <dbReference type="SAM" id="SignalP"/>
    </source>
</evidence>
<reference evidence="2 3" key="1">
    <citation type="journal article" date="2019" name="Nat. Ecol. Evol.">
        <title>Megaphylogeny resolves global patterns of mushroom evolution.</title>
        <authorList>
            <person name="Varga T."/>
            <person name="Krizsan K."/>
            <person name="Foldi C."/>
            <person name="Dima B."/>
            <person name="Sanchez-Garcia M."/>
            <person name="Sanchez-Ramirez S."/>
            <person name="Szollosi G.J."/>
            <person name="Szarkandi J.G."/>
            <person name="Papp V."/>
            <person name="Albert L."/>
            <person name="Andreopoulos W."/>
            <person name="Angelini C."/>
            <person name="Antonin V."/>
            <person name="Barry K.W."/>
            <person name="Bougher N.L."/>
            <person name="Buchanan P."/>
            <person name="Buyck B."/>
            <person name="Bense V."/>
            <person name="Catcheside P."/>
            <person name="Chovatia M."/>
            <person name="Cooper J."/>
            <person name="Damon W."/>
            <person name="Desjardin D."/>
            <person name="Finy P."/>
            <person name="Geml J."/>
            <person name="Haridas S."/>
            <person name="Hughes K."/>
            <person name="Justo A."/>
            <person name="Karasinski D."/>
            <person name="Kautmanova I."/>
            <person name="Kiss B."/>
            <person name="Kocsube S."/>
            <person name="Kotiranta H."/>
            <person name="LaButti K.M."/>
            <person name="Lechner B.E."/>
            <person name="Liimatainen K."/>
            <person name="Lipzen A."/>
            <person name="Lukacs Z."/>
            <person name="Mihaltcheva S."/>
            <person name="Morgado L.N."/>
            <person name="Niskanen T."/>
            <person name="Noordeloos M.E."/>
            <person name="Ohm R.A."/>
            <person name="Ortiz-Santana B."/>
            <person name="Ovrebo C."/>
            <person name="Racz N."/>
            <person name="Riley R."/>
            <person name="Savchenko A."/>
            <person name="Shiryaev A."/>
            <person name="Soop K."/>
            <person name="Spirin V."/>
            <person name="Szebenyi C."/>
            <person name="Tomsovsky M."/>
            <person name="Tulloss R.E."/>
            <person name="Uehling J."/>
            <person name="Grigoriev I.V."/>
            <person name="Vagvolgyi C."/>
            <person name="Papp T."/>
            <person name="Martin F.M."/>
            <person name="Miettinen O."/>
            <person name="Hibbett D.S."/>
            <person name="Nagy L.G."/>
        </authorList>
    </citation>
    <scope>NUCLEOTIDE SEQUENCE [LARGE SCALE GENOMIC DNA]</scope>
    <source>
        <strain evidence="2 3">FP101781</strain>
    </source>
</reference>
<sequence length="151" mass="14968">MRPNLTSTALRAMALSSLASLALAKDIRGYSGSGCTGAFSICLGLSSGQCCNAPGSPWASVRVTDGSGVARTVGFSTSGCSGSGSCAGSSFALSSTHWIASGSRIGALTSRGPLPTSECVGPQGFGFEEKEKVIAAIVANDEEAIRAALGA</sequence>
<accession>A0A4Y7SCM9</accession>
<dbReference type="AlphaFoldDB" id="A0A4Y7SCM9"/>
<keyword evidence="3" id="KW-1185">Reference proteome</keyword>
<evidence type="ECO:0000313" key="2">
    <source>
        <dbReference type="EMBL" id="TEB19456.1"/>
    </source>
</evidence>
<organism evidence="2 3">
    <name type="scientific">Coprinellus micaceus</name>
    <name type="common">Glistening ink-cap mushroom</name>
    <name type="synonym">Coprinus micaceus</name>
    <dbReference type="NCBI Taxonomy" id="71717"/>
    <lineage>
        <taxon>Eukaryota</taxon>
        <taxon>Fungi</taxon>
        <taxon>Dikarya</taxon>
        <taxon>Basidiomycota</taxon>
        <taxon>Agaricomycotina</taxon>
        <taxon>Agaricomycetes</taxon>
        <taxon>Agaricomycetidae</taxon>
        <taxon>Agaricales</taxon>
        <taxon>Agaricineae</taxon>
        <taxon>Psathyrellaceae</taxon>
        <taxon>Coprinellus</taxon>
    </lineage>
</organism>
<evidence type="ECO:0000313" key="3">
    <source>
        <dbReference type="Proteomes" id="UP000298030"/>
    </source>
</evidence>
<feature type="chain" id="PRO_5021264503" evidence="1">
    <location>
        <begin position="25"/>
        <end position="151"/>
    </location>
</feature>
<keyword evidence="1" id="KW-0732">Signal</keyword>